<dbReference type="InterPro" id="IPR036518">
    <property type="entry name" value="CobE/GbiG_C_sf"/>
</dbReference>
<dbReference type="PANTHER" id="PTHR37477:SF1">
    <property type="entry name" value="COBALT-PRECORRIN-5A HYDROLASE"/>
    <property type="match status" value="1"/>
</dbReference>
<dbReference type="RefSeq" id="WP_225234332.1">
    <property type="nucleotide sequence ID" value="NZ_JBAPLV010000001.1"/>
</dbReference>
<protein>
    <submittedName>
        <fullName evidence="2">Cobalamin biosynthesis protein</fullName>
    </submittedName>
</protein>
<accession>A0ABU8DZR2</accession>
<gene>
    <name evidence="2" type="ORF">UXQ13_00270</name>
</gene>
<dbReference type="SUPFAM" id="SSF159664">
    <property type="entry name" value="CobE/GbiG C-terminal domain-like"/>
    <property type="match status" value="1"/>
</dbReference>
<dbReference type="EMBL" id="JBAPLV010000001">
    <property type="protein sequence ID" value="MEI4276888.1"/>
    <property type="molecule type" value="Genomic_DNA"/>
</dbReference>
<organism evidence="2 3">
    <name type="scientific">Klenkia terrae</name>
    <dbReference type="NCBI Taxonomy" id="1052259"/>
    <lineage>
        <taxon>Bacteria</taxon>
        <taxon>Bacillati</taxon>
        <taxon>Actinomycetota</taxon>
        <taxon>Actinomycetes</taxon>
        <taxon>Geodermatophilales</taxon>
        <taxon>Geodermatophilaceae</taxon>
        <taxon>Klenkia</taxon>
    </lineage>
</organism>
<evidence type="ECO:0000259" key="1">
    <source>
        <dbReference type="Pfam" id="PF01890"/>
    </source>
</evidence>
<reference evidence="2 3" key="1">
    <citation type="submission" date="2024-03" db="EMBL/GenBank/DDBJ databases">
        <title>Draft genome sequence of Klenkia terrae.</title>
        <authorList>
            <person name="Duangmal K."/>
            <person name="Chantavorakit T."/>
        </authorList>
    </citation>
    <scope>NUCLEOTIDE SEQUENCE [LARGE SCALE GENOMIC DNA]</scope>
    <source>
        <strain evidence="2 3">JCM 17786</strain>
    </source>
</reference>
<name>A0ABU8DZR2_9ACTN</name>
<comment type="caution">
    <text evidence="2">The sequence shown here is derived from an EMBL/GenBank/DDBJ whole genome shotgun (WGS) entry which is preliminary data.</text>
</comment>
<dbReference type="Proteomes" id="UP001373496">
    <property type="component" value="Unassembled WGS sequence"/>
</dbReference>
<dbReference type="InterPro" id="IPR002750">
    <property type="entry name" value="CobE/GbiG_C"/>
</dbReference>
<dbReference type="PANTHER" id="PTHR37477">
    <property type="entry name" value="COBALT-PRECORRIN-5A HYDROLASE"/>
    <property type="match status" value="1"/>
</dbReference>
<evidence type="ECO:0000313" key="3">
    <source>
        <dbReference type="Proteomes" id="UP001373496"/>
    </source>
</evidence>
<dbReference type="Pfam" id="PF01890">
    <property type="entry name" value="CbiG_C"/>
    <property type="match status" value="1"/>
</dbReference>
<dbReference type="InterPro" id="IPR052553">
    <property type="entry name" value="CbiG_hydrolase"/>
</dbReference>
<feature type="domain" description="CobE/GbiG C-terminal" evidence="1">
    <location>
        <begin position="24"/>
        <end position="134"/>
    </location>
</feature>
<dbReference type="Gene3D" id="3.30.420.180">
    <property type="entry name" value="CobE/GbiG C-terminal domain"/>
    <property type="match status" value="1"/>
</dbReference>
<keyword evidence="3" id="KW-1185">Reference proteome</keyword>
<proteinExistence type="predicted"/>
<sequence>MRPGSPTPVNQDGRGSAELIHAGVVVGVGARAGVSADAVLAAVDAVVPAGAVVTGLVTLDRRAAEPGVQQAVAARGWSLAGLAAEELAAVAVPTPSARVAAAVGTPSVAEAAALAGGGDLVVPKTVVGAVTVAVVRR</sequence>
<evidence type="ECO:0000313" key="2">
    <source>
        <dbReference type="EMBL" id="MEI4276888.1"/>
    </source>
</evidence>